<dbReference type="Gene3D" id="1.10.10.60">
    <property type="entry name" value="Homeodomain-like"/>
    <property type="match status" value="2"/>
</dbReference>
<feature type="domain" description="HTH myb-type" evidence="6">
    <location>
        <begin position="410"/>
        <end position="457"/>
    </location>
</feature>
<organism evidence="7 8">
    <name type="scientific">Entomortierella parvispora</name>
    <dbReference type="NCBI Taxonomy" id="205924"/>
    <lineage>
        <taxon>Eukaryota</taxon>
        <taxon>Fungi</taxon>
        <taxon>Fungi incertae sedis</taxon>
        <taxon>Mucoromycota</taxon>
        <taxon>Mortierellomycotina</taxon>
        <taxon>Mortierellomycetes</taxon>
        <taxon>Mortierellales</taxon>
        <taxon>Mortierellaceae</taxon>
        <taxon>Entomortierella</taxon>
    </lineage>
</organism>
<feature type="domain" description="Myb-like" evidence="5">
    <location>
        <begin position="462"/>
        <end position="519"/>
    </location>
</feature>
<evidence type="ECO:0000256" key="1">
    <source>
        <dbReference type="ARBA" id="ARBA00004123"/>
    </source>
</evidence>
<feature type="domain" description="HTH myb-type" evidence="6">
    <location>
        <begin position="495"/>
        <end position="523"/>
    </location>
</feature>
<protein>
    <submittedName>
        <fullName evidence="7">Uncharacterized protein</fullName>
    </submittedName>
</protein>
<feature type="compositionally biased region" description="Basic and acidic residues" evidence="4">
    <location>
        <begin position="222"/>
        <end position="237"/>
    </location>
</feature>
<feature type="region of interest" description="Disordered" evidence="4">
    <location>
        <begin position="963"/>
        <end position="1016"/>
    </location>
</feature>
<comment type="caution">
    <text evidence="7">The sequence shown here is derived from an EMBL/GenBank/DDBJ whole genome shotgun (WGS) entry which is preliminary data.</text>
</comment>
<dbReference type="Proteomes" id="UP000827284">
    <property type="component" value="Unassembled WGS sequence"/>
</dbReference>
<evidence type="ECO:0000259" key="6">
    <source>
        <dbReference type="PROSITE" id="PS51294"/>
    </source>
</evidence>
<evidence type="ECO:0000256" key="2">
    <source>
        <dbReference type="ARBA" id="ARBA00023125"/>
    </source>
</evidence>
<accession>A0A9P3HH63</accession>
<dbReference type="AlphaFoldDB" id="A0A9P3HH63"/>
<dbReference type="GO" id="GO:0000978">
    <property type="term" value="F:RNA polymerase II cis-regulatory region sequence-specific DNA binding"/>
    <property type="evidence" value="ECO:0007669"/>
    <property type="project" value="TreeGrafter"/>
</dbReference>
<feature type="compositionally biased region" description="Basic and acidic residues" evidence="4">
    <location>
        <begin position="39"/>
        <end position="50"/>
    </location>
</feature>
<reference evidence="7" key="2">
    <citation type="journal article" date="2022" name="Microbiol. Resour. Announc.">
        <title>Whole-Genome Sequence of Entomortierella parvispora E1425, a Mucoromycotan Fungus Associated with Burkholderiaceae-Related Endosymbiotic Bacteria.</title>
        <authorList>
            <person name="Herlambang A."/>
            <person name="Guo Y."/>
            <person name="Takashima Y."/>
            <person name="Narisawa K."/>
            <person name="Ohta H."/>
            <person name="Nishizawa T."/>
        </authorList>
    </citation>
    <scope>NUCLEOTIDE SEQUENCE</scope>
    <source>
        <strain evidence="7">E1425</strain>
    </source>
</reference>
<dbReference type="EMBL" id="BQFW01000012">
    <property type="protein sequence ID" value="GJJ76654.1"/>
    <property type="molecule type" value="Genomic_DNA"/>
</dbReference>
<feature type="compositionally biased region" description="Basic and acidic residues" evidence="4">
    <location>
        <begin position="174"/>
        <end position="184"/>
    </location>
</feature>
<name>A0A9P3HH63_9FUNG</name>
<dbReference type="GO" id="GO:0000981">
    <property type="term" value="F:DNA-binding transcription factor activity, RNA polymerase II-specific"/>
    <property type="evidence" value="ECO:0007669"/>
    <property type="project" value="TreeGrafter"/>
</dbReference>
<dbReference type="InterPro" id="IPR001005">
    <property type="entry name" value="SANT/Myb"/>
</dbReference>
<dbReference type="CDD" id="cd00167">
    <property type="entry name" value="SANT"/>
    <property type="match status" value="2"/>
</dbReference>
<feature type="region of interest" description="Disordered" evidence="4">
    <location>
        <begin position="553"/>
        <end position="588"/>
    </location>
</feature>
<keyword evidence="8" id="KW-1185">Reference proteome</keyword>
<comment type="subcellular location">
    <subcellularLocation>
        <location evidence="1">Nucleus</location>
    </subcellularLocation>
</comment>
<feature type="region of interest" description="Disordered" evidence="4">
    <location>
        <begin position="215"/>
        <end position="284"/>
    </location>
</feature>
<keyword evidence="2" id="KW-0238">DNA-binding</keyword>
<dbReference type="InterPro" id="IPR017930">
    <property type="entry name" value="Myb_dom"/>
</dbReference>
<feature type="compositionally biased region" description="Low complexity" evidence="4">
    <location>
        <begin position="72"/>
        <end position="87"/>
    </location>
</feature>
<evidence type="ECO:0000313" key="7">
    <source>
        <dbReference type="EMBL" id="GJJ76654.1"/>
    </source>
</evidence>
<dbReference type="PROSITE" id="PS51294">
    <property type="entry name" value="HTH_MYB"/>
    <property type="match status" value="2"/>
</dbReference>
<dbReference type="PANTHER" id="PTHR46380:SF2">
    <property type="entry name" value="CYCLIN-D-BINDING MYB-LIKE TRANSCRIPTION FACTOR 1"/>
    <property type="match status" value="1"/>
</dbReference>
<feature type="compositionally biased region" description="Low complexity" evidence="4">
    <location>
        <begin position="818"/>
        <end position="851"/>
    </location>
</feature>
<feature type="region of interest" description="Disordered" evidence="4">
    <location>
        <begin position="811"/>
        <end position="851"/>
    </location>
</feature>
<dbReference type="GO" id="GO:0005634">
    <property type="term" value="C:nucleus"/>
    <property type="evidence" value="ECO:0007669"/>
    <property type="project" value="UniProtKB-SubCell"/>
</dbReference>
<gene>
    <name evidence="7" type="ORF">EMPS_09013</name>
</gene>
<feature type="compositionally biased region" description="Low complexity" evidence="4">
    <location>
        <begin position="553"/>
        <end position="568"/>
    </location>
</feature>
<keyword evidence="3" id="KW-0539">Nucleus</keyword>
<dbReference type="Pfam" id="PF13921">
    <property type="entry name" value="Myb_DNA-bind_6"/>
    <property type="match status" value="1"/>
</dbReference>
<feature type="region of interest" description="Disordered" evidence="4">
    <location>
        <begin position="168"/>
        <end position="187"/>
    </location>
</feature>
<evidence type="ECO:0000256" key="4">
    <source>
        <dbReference type="SAM" id="MobiDB-lite"/>
    </source>
</evidence>
<dbReference type="InterPro" id="IPR009057">
    <property type="entry name" value="Homeodomain-like_sf"/>
</dbReference>
<dbReference type="OrthoDB" id="39591at2759"/>
<feature type="compositionally biased region" description="Polar residues" evidence="4">
    <location>
        <begin position="51"/>
        <end position="71"/>
    </location>
</feature>
<proteinExistence type="predicted"/>
<dbReference type="PANTHER" id="PTHR46380">
    <property type="entry name" value="CYCLIN-D-BINDING MYB-LIKE TRANSCRIPTION FACTOR 1"/>
    <property type="match status" value="1"/>
</dbReference>
<reference evidence="7" key="1">
    <citation type="submission" date="2021-11" db="EMBL/GenBank/DDBJ databases">
        <authorList>
            <person name="Herlambang A."/>
            <person name="Guo Y."/>
            <person name="Takashima Y."/>
            <person name="Nishizawa T."/>
        </authorList>
    </citation>
    <scope>NUCLEOTIDE SEQUENCE</scope>
    <source>
        <strain evidence="7">E1425</strain>
    </source>
</reference>
<feature type="domain" description="Myb-like" evidence="5">
    <location>
        <begin position="404"/>
        <end position="453"/>
    </location>
</feature>
<feature type="region of interest" description="Disordered" evidence="4">
    <location>
        <begin position="1"/>
        <end position="119"/>
    </location>
</feature>
<feature type="compositionally biased region" description="Basic and acidic residues" evidence="4">
    <location>
        <begin position="93"/>
        <end position="111"/>
    </location>
</feature>
<evidence type="ECO:0000259" key="5">
    <source>
        <dbReference type="PROSITE" id="PS50090"/>
    </source>
</evidence>
<feature type="compositionally biased region" description="Basic and acidic residues" evidence="4">
    <location>
        <begin position="1007"/>
        <end position="1016"/>
    </location>
</feature>
<evidence type="ECO:0000313" key="8">
    <source>
        <dbReference type="Proteomes" id="UP000827284"/>
    </source>
</evidence>
<dbReference type="SUPFAM" id="SSF46689">
    <property type="entry name" value="Homeodomain-like"/>
    <property type="match status" value="2"/>
</dbReference>
<feature type="compositionally biased region" description="Low complexity" evidence="4">
    <location>
        <begin position="963"/>
        <end position="980"/>
    </location>
</feature>
<evidence type="ECO:0000256" key="3">
    <source>
        <dbReference type="ARBA" id="ARBA00023242"/>
    </source>
</evidence>
<feature type="compositionally biased region" description="Basic residues" evidence="4">
    <location>
        <begin position="1"/>
        <end position="10"/>
    </location>
</feature>
<dbReference type="PROSITE" id="PS50090">
    <property type="entry name" value="MYB_LIKE"/>
    <property type="match status" value="2"/>
</dbReference>
<sequence length="1016" mass="111906">MDRNRGRKRKNAEEEESETSFKKTLTSADGYSGPEDEGTDHHGHTMDDVQAHTSRTEQSAADSAMHASNSETAAALTTMADLLASAAPSQDAHISDHHHQEQQRQHHEHDNGSNSSGGVSADVLRMQQQLQQQIEPEANSRLTREQIMESMTGIPTMRQIIDNDFQRQEQNGSEEDRAHMRQMDAHAAATAEATSVLMNLGDASAILASLKPSLHLPESEQPSDRQDIHHGSRHDTPEEFNGQEAEHDQTQGEEEALPPIISNRKSSGPGIRRRFESPELPTTDPEALARTLEQQLEIDLAVRTSTNPLHTKWLMATALKDKGIAYKTGTFSTNEDDIIRRTIKEYVIRNKMPEDAIQRWFNNGSSGRGRLEKNDLKALWVEIAVRLQTRPLLNIYLHVRRMFHPQNNVGAWSKEDDQKLVELHAKHKGQWTTIGQELGRMADSCRDRYRNHLKDLSTMVTGPWQPQEDEQLLRIMQELALKQGKASILDSNPMWTQISERMGGTRTRHQCRHRFSQTLQPRLERGEWTGPSSAAAAAAAAVAANASSAAAAVKQQQQQLQHQQQQQHQQHHHQSGSTSPHRSDENKTASAQDVILLAAALQGVLPETPDSNNLWSQAMNRMGEAGGDHLHGDLHPGPLSNNDPFTAAALAAAASLPLPSFVPKAPKGPIRRRGGLQQQLDVLRLIQEYGYTDHVDINWSDIAQRLRDDVQESNAIQLAKIIQTHDQLDSKKQQQIQDGDTNAAAAAAATAAMAAAVAAAQAEAVASLQRIPAANQIARTFMSSRCKTEGYRSMTLKQVVKIMMEDVERRIQQRRRGSSGSQLSASQQAESDEGASASSSSSTYPHSSTTTTGAMLQQQEINDAAQQAAIEALSAQYSFLQQQYNDEFHNRERGPHDHGIHLSVAEDGTETLVYPAHSSSSTSSIPKLTPAEFELQSQNRALAERMLNVAFTNSDMNNTSAAAAAAASNSAHQKKQQAQATRQLLSALKSDEFPTGESSEVNNEAAGAEHSEVQQN</sequence>
<dbReference type="InterPro" id="IPR051651">
    <property type="entry name" value="DMTF1_DNA-bind_reg"/>
</dbReference>
<dbReference type="SMART" id="SM00717">
    <property type="entry name" value="SANT"/>
    <property type="match status" value="3"/>
</dbReference>